<dbReference type="GO" id="GO:0016811">
    <property type="term" value="F:hydrolase activity, acting on carbon-nitrogen (but not peptide) bonds, in linear amides"/>
    <property type="evidence" value="ECO:0007669"/>
    <property type="project" value="InterPro"/>
</dbReference>
<dbReference type="CDD" id="cd01297">
    <property type="entry name" value="D-aminoacylase"/>
    <property type="match status" value="1"/>
</dbReference>
<dbReference type="InterPro" id="IPR013108">
    <property type="entry name" value="Amidohydro_3"/>
</dbReference>
<evidence type="ECO:0000313" key="3">
    <source>
        <dbReference type="Proteomes" id="UP001205748"/>
    </source>
</evidence>
<feature type="domain" description="Amidohydrolase 3" evidence="1">
    <location>
        <begin position="44"/>
        <end position="505"/>
    </location>
</feature>
<dbReference type="SUPFAM" id="SSF51556">
    <property type="entry name" value="Metallo-dependent hydrolases"/>
    <property type="match status" value="1"/>
</dbReference>
<reference evidence="2" key="1">
    <citation type="submission" date="2022-07" db="EMBL/GenBank/DDBJ databases">
        <title>Enhanced cultured diversity of the mouse gut microbiota enables custom-made synthetic communities.</title>
        <authorList>
            <person name="Afrizal A."/>
        </authorList>
    </citation>
    <scope>NUCLEOTIDE SEQUENCE</scope>
    <source>
        <strain evidence="2">DSM 28593</strain>
    </source>
</reference>
<dbReference type="Gene3D" id="3.30.1490.130">
    <property type="entry name" value="D-aminoacylase. Domain 3"/>
    <property type="match status" value="1"/>
</dbReference>
<gene>
    <name evidence="2" type="ORF">NSA47_00170</name>
</gene>
<dbReference type="Gene3D" id="3.20.20.140">
    <property type="entry name" value="Metal-dependent hydrolases"/>
    <property type="match status" value="1"/>
</dbReference>
<evidence type="ECO:0000313" key="2">
    <source>
        <dbReference type="EMBL" id="MCR1897403.1"/>
    </source>
</evidence>
<dbReference type="Pfam" id="PF07969">
    <property type="entry name" value="Amidohydro_3"/>
    <property type="match status" value="1"/>
</dbReference>
<accession>A0AAE3HE40</accession>
<name>A0AAE3HE40_9FIRM</name>
<proteinExistence type="predicted"/>
<dbReference type="PANTHER" id="PTHR11647:SF1">
    <property type="entry name" value="COLLAPSIN RESPONSE MEDIATOR PROTEIN"/>
    <property type="match status" value="1"/>
</dbReference>
<dbReference type="PANTHER" id="PTHR11647">
    <property type="entry name" value="HYDRANTOINASE/DIHYDROPYRIMIDINASE FAMILY MEMBER"/>
    <property type="match status" value="1"/>
</dbReference>
<dbReference type="SUPFAM" id="SSF51338">
    <property type="entry name" value="Composite domain of metallo-dependent hydrolases"/>
    <property type="match status" value="1"/>
</dbReference>
<keyword evidence="3" id="KW-1185">Reference proteome</keyword>
<organism evidence="2 3">
    <name type="scientific">Irregularibacter muris</name>
    <dbReference type="NCBI Taxonomy" id="1796619"/>
    <lineage>
        <taxon>Bacteria</taxon>
        <taxon>Bacillati</taxon>
        <taxon>Bacillota</taxon>
        <taxon>Clostridia</taxon>
        <taxon>Eubacteriales</taxon>
        <taxon>Eubacteriaceae</taxon>
        <taxon>Irregularibacter</taxon>
    </lineage>
</organism>
<dbReference type="InterPro" id="IPR011059">
    <property type="entry name" value="Metal-dep_hydrolase_composite"/>
</dbReference>
<dbReference type="Proteomes" id="UP001205748">
    <property type="component" value="Unassembled WGS sequence"/>
</dbReference>
<sequence>MFDYILKNGLVVDGTRQKPYMASVCIQDGKVAEITTDPDVLGKEVINVEGKIISPGFIDLHTHSDACPLHSAEPQSMIHQGVTTEITGNCGISLFPSDHSKREEILDYFAQAVEVLPEEEFRDISNMDEYVAAFEKNKFPINIGMLVGHGTLRAWVMGFEDREPTREELGKMKRGLEKELKSGCYGMSLGLIYPPGSYGKTEELVELSKVLKENNGILTVHMRNESKYVFEAVGEMIEVAEKSGVHLHISHLKLMGTPQWHKSQQLLDAIEDARQRGCRITCDQYPYHATSTGLSALVPGWAQDGGNAKMIDRLKTKDARLLADIAAEMKVRGGPEAVAISSTHRYLPEIEDKNIEEISKEYKLSPEETVAEILIQCEGHTAAIYYSLNVDDVLTIMKDLNIAVGSDGYNLSYDINYNPHPRSFGTFPRFLKMVRENNLMPLEDAIYKITGLPGKILNLSNRGTLKVGNIADITVFGEKEVEDTATFDNPRAKPLGIYHVFVGGVPGILNGEQTSSKNGLILQKQNHIEQ</sequence>
<evidence type="ECO:0000259" key="1">
    <source>
        <dbReference type="Pfam" id="PF07969"/>
    </source>
</evidence>
<dbReference type="InterPro" id="IPR050378">
    <property type="entry name" value="Metallo-dep_Hydrolases_sf"/>
</dbReference>
<dbReference type="EMBL" id="JANKAS010000001">
    <property type="protein sequence ID" value="MCR1897403.1"/>
    <property type="molecule type" value="Genomic_DNA"/>
</dbReference>
<protein>
    <submittedName>
        <fullName evidence="2">D-aminoacylase</fullName>
    </submittedName>
</protein>
<comment type="caution">
    <text evidence="2">The sequence shown here is derived from an EMBL/GenBank/DDBJ whole genome shotgun (WGS) entry which is preliminary data.</text>
</comment>
<dbReference type="AlphaFoldDB" id="A0AAE3HE40"/>
<dbReference type="RefSeq" id="WP_257528811.1">
    <property type="nucleotide sequence ID" value="NZ_JANKAS010000001.1"/>
</dbReference>
<dbReference type="InterPro" id="IPR032466">
    <property type="entry name" value="Metal_Hydrolase"/>
</dbReference>
<dbReference type="Gene3D" id="2.30.40.10">
    <property type="entry name" value="Urease, subunit C, domain 1"/>
    <property type="match status" value="1"/>
</dbReference>
<dbReference type="InterPro" id="IPR023100">
    <property type="entry name" value="D-aminoacylase_insert_dom_sf"/>
</dbReference>